<evidence type="ECO:0000256" key="2">
    <source>
        <dbReference type="SAM" id="MobiDB-lite"/>
    </source>
</evidence>
<evidence type="ECO:0000256" key="1">
    <source>
        <dbReference type="ARBA" id="ARBA00007462"/>
    </source>
</evidence>
<feature type="compositionally biased region" description="Basic residues" evidence="2">
    <location>
        <begin position="66"/>
        <end position="76"/>
    </location>
</feature>
<comment type="caution">
    <text evidence="3">The sequence shown here is derived from an EMBL/GenBank/DDBJ whole genome shotgun (WGS) entry which is preliminary data.</text>
</comment>
<dbReference type="InterPro" id="IPR012459">
    <property type="entry name" value="Rrp15"/>
</dbReference>
<reference evidence="3 4" key="1">
    <citation type="submission" date="2023-08" db="EMBL/GenBank/DDBJ databases">
        <title>Black Yeasts Isolated from many extreme environments.</title>
        <authorList>
            <person name="Coleine C."/>
            <person name="Stajich J.E."/>
            <person name="Selbmann L."/>
        </authorList>
    </citation>
    <scope>NUCLEOTIDE SEQUENCE [LARGE SCALE GENOMIC DNA]</scope>
    <source>
        <strain evidence="3 4">CCFEE 5910</strain>
    </source>
</reference>
<dbReference type="Proteomes" id="UP001309876">
    <property type="component" value="Unassembled WGS sequence"/>
</dbReference>
<feature type="compositionally biased region" description="Basic and acidic residues" evidence="2">
    <location>
        <begin position="272"/>
        <end position="283"/>
    </location>
</feature>
<name>A0AAN7SY71_9EURO</name>
<evidence type="ECO:0000313" key="3">
    <source>
        <dbReference type="EMBL" id="KAK5084370.1"/>
    </source>
</evidence>
<feature type="region of interest" description="Disordered" evidence="2">
    <location>
        <begin position="272"/>
        <end position="294"/>
    </location>
</feature>
<gene>
    <name evidence="3" type="primary">RRP15</name>
    <name evidence="3" type="ORF">LTR05_005446</name>
</gene>
<feature type="compositionally biased region" description="Basic residues" evidence="2">
    <location>
        <begin position="21"/>
        <end position="36"/>
    </location>
</feature>
<sequence length="317" mass="35034">MSRTTQVSAKKRKLEEGVRGKTSKPQKRFKKQKRYHSSSEDEDEVDTGFKPVNLADSDGEQPATKRVAKPRKKPSAQKKPLENVRQNQQSTPEPEEKSVSSSSEDGNHDEPEDEEQPLEELVEEEEASVSESRDSSDDEDDSESEADSNALSTNRKSKPRSKRNDPDAFATSISKILSTKLSASSRADPVLSRSMEAAKARAAASSGKLDAKAQARLRAEKLTALQRGRTTDVLGIERGIAGEVAEKEKQLRKIGTKGVIQLFNAFRAAHDRAEEARKEERRKGTVGMGERQRKVNEVSKESFLELIGGKKKATEAT</sequence>
<dbReference type="PANTHER" id="PTHR13245:SF14">
    <property type="entry name" value="RRP15-LIKE PROTEIN"/>
    <property type="match status" value="1"/>
</dbReference>
<comment type="similarity">
    <text evidence="1">Belongs to the RRP15 family.</text>
</comment>
<dbReference type="GO" id="GO:0000470">
    <property type="term" value="P:maturation of LSU-rRNA"/>
    <property type="evidence" value="ECO:0007669"/>
    <property type="project" value="TreeGrafter"/>
</dbReference>
<feature type="region of interest" description="Disordered" evidence="2">
    <location>
        <begin position="1"/>
        <end position="169"/>
    </location>
</feature>
<dbReference type="EMBL" id="JAVRRJ010000005">
    <property type="protein sequence ID" value="KAK5084370.1"/>
    <property type="molecule type" value="Genomic_DNA"/>
</dbReference>
<feature type="compositionally biased region" description="Acidic residues" evidence="2">
    <location>
        <begin position="136"/>
        <end position="146"/>
    </location>
</feature>
<dbReference type="GO" id="GO:0000460">
    <property type="term" value="P:maturation of 5.8S rRNA"/>
    <property type="evidence" value="ECO:0007669"/>
    <property type="project" value="TreeGrafter"/>
</dbReference>
<dbReference type="AlphaFoldDB" id="A0AAN7SY71"/>
<proteinExistence type="inferred from homology"/>
<dbReference type="Pfam" id="PF07890">
    <property type="entry name" value="Rrp15p"/>
    <property type="match status" value="1"/>
</dbReference>
<feature type="compositionally biased region" description="Acidic residues" evidence="2">
    <location>
        <begin position="110"/>
        <end position="128"/>
    </location>
</feature>
<evidence type="ECO:0000313" key="4">
    <source>
        <dbReference type="Proteomes" id="UP001309876"/>
    </source>
</evidence>
<accession>A0AAN7SY71</accession>
<organism evidence="3 4">
    <name type="scientific">Lithohypha guttulata</name>
    <dbReference type="NCBI Taxonomy" id="1690604"/>
    <lineage>
        <taxon>Eukaryota</taxon>
        <taxon>Fungi</taxon>
        <taxon>Dikarya</taxon>
        <taxon>Ascomycota</taxon>
        <taxon>Pezizomycotina</taxon>
        <taxon>Eurotiomycetes</taxon>
        <taxon>Chaetothyriomycetidae</taxon>
        <taxon>Chaetothyriales</taxon>
        <taxon>Trichomeriaceae</taxon>
        <taxon>Lithohypha</taxon>
    </lineage>
</organism>
<keyword evidence="4" id="KW-1185">Reference proteome</keyword>
<dbReference type="GO" id="GO:0030687">
    <property type="term" value="C:preribosome, large subunit precursor"/>
    <property type="evidence" value="ECO:0007669"/>
    <property type="project" value="TreeGrafter"/>
</dbReference>
<protein>
    <submittedName>
        <fullName evidence="3">Pre-60S ribosomal particles component</fullName>
    </submittedName>
</protein>
<dbReference type="PANTHER" id="PTHR13245">
    <property type="entry name" value="RRP15-LIKE PROTEIN"/>
    <property type="match status" value="1"/>
</dbReference>